<evidence type="ECO:0000256" key="1">
    <source>
        <dbReference type="ARBA" id="ARBA00008898"/>
    </source>
</evidence>
<dbReference type="InterPro" id="IPR050268">
    <property type="entry name" value="NADH-dep_flavin_reductase"/>
</dbReference>
<keyword evidence="2" id="KW-0560">Oxidoreductase</keyword>
<sequence>MTATDANAGAGTSVRPAIDPADFRATLSRFCSGVTVLAGFGEDGAPVGLTCQSFTSLSLTPPLVLVCPGRNSTSWPRIGRSGRFSVNVLAQDQQNVCSALGRSGPDKFTGVRWRRTDRGALVIDGAIAWMD</sequence>
<proteinExistence type="inferred from homology"/>
<dbReference type="EMBL" id="FNVO01000040">
    <property type="protein sequence ID" value="SEG93650.1"/>
    <property type="molecule type" value="Genomic_DNA"/>
</dbReference>
<gene>
    <name evidence="4" type="ORF">SAMN04489712_1404</name>
</gene>
<dbReference type="RefSeq" id="WP_200827757.1">
    <property type="nucleotide sequence ID" value="NZ_FNVO01000040.1"/>
</dbReference>
<feature type="domain" description="Flavin reductase like" evidence="3">
    <location>
        <begin position="27"/>
        <end position="131"/>
    </location>
</feature>
<dbReference type="Gene3D" id="2.30.110.10">
    <property type="entry name" value="Electron Transport, Fmn-binding Protein, Chain A"/>
    <property type="match status" value="1"/>
</dbReference>
<evidence type="ECO:0000313" key="4">
    <source>
        <dbReference type="EMBL" id="SEG93650.1"/>
    </source>
</evidence>
<evidence type="ECO:0000256" key="2">
    <source>
        <dbReference type="ARBA" id="ARBA00023002"/>
    </source>
</evidence>
<dbReference type="InterPro" id="IPR012349">
    <property type="entry name" value="Split_barrel_FMN-bd"/>
</dbReference>
<dbReference type="SUPFAM" id="SSF50475">
    <property type="entry name" value="FMN-binding split barrel"/>
    <property type="match status" value="1"/>
</dbReference>
<keyword evidence="5" id="KW-1185">Reference proteome</keyword>
<organism evidence="4 5">
    <name type="scientific">Thermomonospora echinospora</name>
    <dbReference type="NCBI Taxonomy" id="1992"/>
    <lineage>
        <taxon>Bacteria</taxon>
        <taxon>Bacillati</taxon>
        <taxon>Actinomycetota</taxon>
        <taxon>Actinomycetes</taxon>
        <taxon>Streptosporangiales</taxon>
        <taxon>Thermomonosporaceae</taxon>
        <taxon>Thermomonospora</taxon>
    </lineage>
</organism>
<dbReference type="GO" id="GO:0010181">
    <property type="term" value="F:FMN binding"/>
    <property type="evidence" value="ECO:0007669"/>
    <property type="project" value="InterPro"/>
</dbReference>
<protein>
    <submittedName>
        <fullName evidence="4">Flavin reductase like domain-containing protein</fullName>
    </submittedName>
</protein>
<dbReference type="Proteomes" id="UP000236723">
    <property type="component" value="Unassembled WGS sequence"/>
</dbReference>
<dbReference type="AlphaFoldDB" id="A0A1H6E7F9"/>
<reference evidence="5" key="1">
    <citation type="submission" date="2016-10" db="EMBL/GenBank/DDBJ databases">
        <authorList>
            <person name="Varghese N."/>
            <person name="Submissions S."/>
        </authorList>
    </citation>
    <scope>NUCLEOTIDE SEQUENCE [LARGE SCALE GENOMIC DNA]</scope>
    <source>
        <strain evidence="5">DSM 43163</strain>
    </source>
</reference>
<dbReference type="Pfam" id="PF01613">
    <property type="entry name" value="Flavin_Reduct"/>
    <property type="match status" value="1"/>
</dbReference>
<dbReference type="SMART" id="SM00903">
    <property type="entry name" value="Flavin_Reduct"/>
    <property type="match status" value="1"/>
</dbReference>
<dbReference type="PANTHER" id="PTHR30466">
    <property type="entry name" value="FLAVIN REDUCTASE"/>
    <property type="match status" value="1"/>
</dbReference>
<comment type="similarity">
    <text evidence="1">Belongs to the non-flavoprotein flavin reductase family.</text>
</comment>
<name>A0A1H6E7F9_9ACTN</name>
<accession>A0A1H6E7F9</accession>
<dbReference type="PANTHER" id="PTHR30466:SF11">
    <property type="entry name" value="FLAVIN-DEPENDENT MONOOXYGENASE, REDUCTASE SUBUNIT HSAB"/>
    <property type="match status" value="1"/>
</dbReference>
<evidence type="ECO:0000313" key="5">
    <source>
        <dbReference type="Proteomes" id="UP000236723"/>
    </source>
</evidence>
<dbReference type="GO" id="GO:0042602">
    <property type="term" value="F:riboflavin reductase (NADPH) activity"/>
    <property type="evidence" value="ECO:0007669"/>
    <property type="project" value="TreeGrafter"/>
</dbReference>
<dbReference type="InterPro" id="IPR002563">
    <property type="entry name" value="Flavin_Rdtase-like_dom"/>
</dbReference>
<evidence type="ECO:0000259" key="3">
    <source>
        <dbReference type="SMART" id="SM00903"/>
    </source>
</evidence>